<proteinExistence type="predicted"/>
<dbReference type="Proteomes" id="UP000196355">
    <property type="component" value="Unassembled WGS sequence"/>
</dbReference>
<dbReference type="InterPro" id="IPR013784">
    <property type="entry name" value="Carb-bd-like_fold"/>
</dbReference>
<dbReference type="RefSeq" id="WP_087707067.1">
    <property type="nucleotide sequence ID" value="NZ_MVAG01000081.1"/>
</dbReference>
<comment type="caution">
    <text evidence="1">The sequence shown here is derived from an EMBL/GenBank/DDBJ whole genome shotgun (WGS) entry which is preliminary data.</text>
</comment>
<evidence type="ECO:0000313" key="1">
    <source>
        <dbReference type="EMBL" id="OVE60167.1"/>
    </source>
</evidence>
<dbReference type="GO" id="GO:0030246">
    <property type="term" value="F:carbohydrate binding"/>
    <property type="evidence" value="ECO:0007669"/>
    <property type="project" value="InterPro"/>
</dbReference>
<protein>
    <submittedName>
        <fullName evidence="1">Uncharacterized protein</fullName>
    </submittedName>
</protein>
<organism evidence="1 2">
    <name type="scientific">Chryseobacterium mucoviscidosis</name>
    <dbReference type="NCBI Taxonomy" id="1945581"/>
    <lineage>
        <taxon>Bacteria</taxon>
        <taxon>Pseudomonadati</taxon>
        <taxon>Bacteroidota</taxon>
        <taxon>Flavobacteriia</taxon>
        <taxon>Flavobacteriales</taxon>
        <taxon>Weeksellaceae</taxon>
        <taxon>Chryseobacterium group</taxon>
        <taxon>Chryseobacterium</taxon>
    </lineage>
</organism>
<accession>A0A202C8S1</accession>
<dbReference type="EMBL" id="MVAG01000081">
    <property type="protein sequence ID" value="OVE60167.1"/>
    <property type="molecule type" value="Genomic_DNA"/>
</dbReference>
<dbReference type="SUPFAM" id="SSF49452">
    <property type="entry name" value="Starch-binding domain-like"/>
    <property type="match status" value="1"/>
</dbReference>
<evidence type="ECO:0000313" key="2">
    <source>
        <dbReference type="Proteomes" id="UP000196355"/>
    </source>
</evidence>
<sequence length="913" mass="105403">MIKNCASYIFILFPAVFFSQTKNGIGKKDSLMPGITTSIPFALENKFSENKIYNFTVETSSQNIIPILAKGEIKMSPEEKTVYIVPVKIASETPQGTYKITLHGTESKTGDQFSNDFEFAVSGNRKLLLSTLNAPEFVRAGETIFSTFLLKNNGNFKENLILESKNELIDQENSLILSPGEQKIITVSKKTNPDLSKNESQNIILSVYSREHPKENLSAYASVKIISVKPSEEDVFHRLPVFASLAFTGMENRGDYQNGFQGEIYGKGSLDKENKNLVEFHAVTKNPVEFNSFTKYEEYFVNYKRQNLYIHLGDKNYSSSFLTEYARYGRGAEFRFDIRKISFGGFYNHPRFFREIQDEFNVYSKFKISKASEITAGYLYKIPRKDHQTLSFSNFRLDSDAQLPYVTGKFQLNKNIEVSGEISYSKTQQTKGNAFMIQTVANFNKISGNIMYMRTSPEYAGYFNNTSTFNGNIQYRISEKINILANFVQDAKNFQRDTLFLAVPYRKYLHYGIQYRYAKTGSFTIFNGFQRYEDRLSPKEFDYKEQFFRISIDQQLGIFQFNVEGQFGKTKNYLLNFSGNSGFYTANIGFEKFRTSFNIYGSYTVTSRYQMQNQKQVYYGARILSRISQKTSFSLFYQNNYMPEEYFADRNLFEVLYHQEIFRGHEFDLSGRYTLQRGELGNKDFIFSLRYTARLNIPTQKTADYITLSGTIINLGVKKVDGIRILLGQYLSVTDKNGNFVFKNVIPGDYILDIDRSTTDINDISDINLPASLHLANKENIFNFGLTTATGIQGKTEYSENTQSNFIGLSNKKDRKKKENIIIEATNGNQIYRKIVMIGENFDFTYLRPGEWKVKVYRNGLDKKYKILVENFNLTLKPSEIKNVIVHIIKQQSEIKYQQESIKVSYNEVKNQK</sequence>
<reference evidence="2" key="1">
    <citation type="submission" date="2017-02" db="EMBL/GenBank/DDBJ databases">
        <authorList>
            <person name="Tetz G."/>
            <person name="Tetz V."/>
        </authorList>
    </citation>
    <scope>NUCLEOTIDE SEQUENCE [LARGE SCALE GENOMIC DNA]</scope>
    <source>
        <strain evidence="2">VT16-26</strain>
    </source>
</reference>
<keyword evidence="2" id="KW-1185">Reference proteome</keyword>
<gene>
    <name evidence="1" type="ORF">B0E34_04220</name>
</gene>
<dbReference type="AlphaFoldDB" id="A0A202C8S1"/>
<name>A0A202C8S1_9FLAO</name>